<dbReference type="InterPro" id="IPR001433">
    <property type="entry name" value="OxRdtase_FAD/NAD-bd"/>
</dbReference>
<dbReference type="InterPro" id="IPR017927">
    <property type="entry name" value="FAD-bd_FR_type"/>
</dbReference>
<dbReference type="Pfam" id="PF00175">
    <property type="entry name" value="NAD_binding_1"/>
    <property type="match status" value="1"/>
</dbReference>
<evidence type="ECO:0000313" key="7">
    <source>
        <dbReference type="EMBL" id="CAE7871393.1"/>
    </source>
</evidence>
<feature type="binding site" evidence="5">
    <location>
        <position position="66"/>
    </location>
    <ligand>
        <name>FAD</name>
        <dbReference type="ChEBI" id="CHEBI:57692"/>
    </ligand>
</feature>
<organism evidence="7 8">
    <name type="scientific">Symbiodinium necroappetens</name>
    <dbReference type="NCBI Taxonomy" id="1628268"/>
    <lineage>
        <taxon>Eukaryota</taxon>
        <taxon>Sar</taxon>
        <taxon>Alveolata</taxon>
        <taxon>Dinophyceae</taxon>
        <taxon>Suessiales</taxon>
        <taxon>Symbiodiniaceae</taxon>
        <taxon>Symbiodinium</taxon>
    </lineage>
</organism>
<dbReference type="InterPro" id="IPR001834">
    <property type="entry name" value="CBR-like"/>
</dbReference>
<dbReference type="Pfam" id="PF00970">
    <property type="entry name" value="FAD_binding_6"/>
    <property type="match status" value="1"/>
</dbReference>
<sequence>MKPLRQFRPFQLLAKETLSEGGEDGFPVRRFTFELPSDCSLQTLGFDLGLGDFVQVRPPAGRVRSYSPASPVQRTGSFDLVVKIYPGGRCSGHLDSLSVGDQAMISGPAPVPWLAYTLRQQQHVGLIAFGVGITEALPVALSQLAKPFDSVEQVVLLWGNRSWKDTFWQEELQEMVQQYAGRFKLVYALSREDREGCVRSRIDQSLLQSTFETFPRSAGFLVVGTKQMKKETRRALSACGFFSPPLLQMKLRMPWNWRRR</sequence>
<gene>
    <name evidence="7" type="primary">CBR1</name>
    <name evidence="7" type="ORF">SNEC2469_LOCUS28186</name>
</gene>
<dbReference type="PROSITE" id="PS51384">
    <property type="entry name" value="FAD_FR"/>
    <property type="match status" value="1"/>
</dbReference>
<dbReference type="Gene3D" id="2.40.30.10">
    <property type="entry name" value="Translation factors"/>
    <property type="match status" value="1"/>
</dbReference>
<dbReference type="PANTHER" id="PTHR19370">
    <property type="entry name" value="NADH-CYTOCHROME B5 REDUCTASE"/>
    <property type="match status" value="1"/>
</dbReference>
<comment type="caution">
    <text evidence="7">The sequence shown here is derived from an EMBL/GenBank/DDBJ whole genome shotgun (WGS) entry which is preliminary data.</text>
</comment>
<feature type="binding site" evidence="5">
    <location>
        <position position="81"/>
    </location>
    <ligand>
        <name>FAD</name>
        <dbReference type="ChEBI" id="CHEBI:57692"/>
    </ligand>
</feature>
<feature type="binding site" evidence="5">
    <location>
        <position position="91"/>
    </location>
    <ligand>
        <name>FAD</name>
        <dbReference type="ChEBI" id="CHEBI:57692"/>
    </ligand>
</feature>
<dbReference type="GO" id="GO:0016491">
    <property type="term" value="F:oxidoreductase activity"/>
    <property type="evidence" value="ECO:0007669"/>
    <property type="project" value="UniProtKB-KW"/>
</dbReference>
<keyword evidence="2 5" id="KW-0285">Flavoprotein</keyword>
<dbReference type="Gene3D" id="3.40.50.80">
    <property type="entry name" value="Nucleotide-binding domain of ferredoxin-NADP reductase (FNR) module"/>
    <property type="match status" value="1"/>
</dbReference>
<evidence type="ECO:0000256" key="4">
    <source>
        <dbReference type="ARBA" id="ARBA00023002"/>
    </source>
</evidence>
<name>A0A813AK03_9DINO</name>
<protein>
    <submittedName>
        <fullName evidence="7">CBR1 protein</fullName>
    </submittedName>
</protein>
<dbReference type="InterPro" id="IPR017938">
    <property type="entry name" value="Riboflavin_synthase-like_b-brl"/>
</dbReference>
<evidence type="ECO:0000256" key="2">
    <source>
        <dbReference type="ARBA" id="ARBA00022630"/>
    </source>
</evidence>
<dbReference type="Proteomes" id="UP000601435">
    <property type="component" value="Unassembled WGS sequence"/>
</dbReference>
<dbReference type="InterPro" id="IPR008333">
    <property type="entry name" value="Cbr1-like_FAD-bd_dom"/>
</dbReference>
<feature type="binding site" evidence="5">
    <location>
        <position position="134"/>
    </location>
    <ligand>
        <name>FAD</name>
        <dbReference type="ChEBI" id="CHEBI:57692"/>
    </ligand>
</feature>
<keyword evidence="3 5" id="KW-0274">FAD</keyword>
<keyword evidence="4" id="KW-0560">Oxidoreductase</keyword>
<feature type="binding site" evidence="5">
    <location>
        <position position="64"/>
    </location>
    <ligand>
        <name>FAD</name>
        <dbReference type="ChEBI" id="CHEBI:57692"/>
    </ligand>
</feature>
<accession>A0A813AK03</accession>
<evidence type="ECO:0000256" key="3">
    <source>
        <dbReference type="ARBA" id="ARBA00022827"/>
    </source>
</evidence>
<dbReference type="SUPFAM" id="SSF52343">
    <property type="entry name" value="Ferredoxin reductase-like, C-terminal NADP-linked domain"/>
    <property type="match status" value="1"/>
</dbReference>
<evidence type="ECO:0000256" key="1">
    <source>
        <dbReference type="ARBA" id="ARBA00001974"/>
    </source>
</evidence>
<feature type="binding site" evidence="5">
    <location>
        <position position="83"/>
    </location>
    <ligand>
        <name>FAD</name>
        <dbReference type="ChEBI" id="CHEBI:57692"/>
    </ligand>
</feature>
<evidence type="ECO:0000256" key="5">
    <source>
        <dbReference type="PIRSR" id="PIRSR601834-1"/>
    </source>
</evidence>
<comment type="cofactor">
    <cofactor evidence="1 5">
        <name>FAD</name>
        <dbReference type="ChEBI" id="CHEBI:57692"/>
    </cofactor>
</comment>
<proteinExistence type="predicted"/>
<evidence type="ECO:0000313" key="8">
    <source>
        <dbReference type="Proteomes" id="UP000601435"/>
    </source>
</evidence>
<dbReference type="OrthoDB" id="432299at2759"/>
<evidence type="ECO:0000259" key="6">
    <source>
        <dbReference type="PROSITE" id="PS51384"/>
    </source>
</evidence>
<dbReference type="AlphaFoldDB" id="A0A813AK03"/>
<feature type="domain" description="FAD-binding FR-type" evidence="6">
    <location>
        <begin position="5"/>
        <end position="115"/>
    </location>
</feature>
<dbReference type="InterPro" id="IPR039261">
    <property type="entry name" value="FNR_nucleotide-bd"/>
</dbReference>
<dbReference type="CDD" id="cd06183">
    <property type="entry name" value="cyt_b5_reduct_like"/>
    <property type="match status" value="1"/>
</dbReference>
<keyword evidence="8" id="KW-1185">Reference proteome</keyword>
<dbReference type="SUPFAM" id="SSF63380">
    <property type="entry name" value="Riboflavin synthase domain-like"/>
    <property type="match status" value="1"/>
</dbReference>
<dbReference type="EMBL" id="CAJNJA010060675">
    <property type="protein sequence ID" value="CAE7871393.1"/>
    <property type="molecule type" value="Genomic_DNA"/>
</dbReference>
<reference evidence="7" key="1">
    <citation type="submission" date="2021-02" db="EMBL/GenBank/DDBJ databases">
        <authorList>
            <person name="Dougan E. K."/>
            <person name="Rhodes N."/>
            <person name="Thang M."/>
            <person name="Chan C."/>
        </authorList>
    </citation>
    <scope>NUCLEOTIDE SEQUENCE</scope>
</reference>